<dbReference type="RefSeq" id="WP_087490223.1">
    <property type="nucleotide sequence ID" value="NZ_CP015579.1"/>
</dbReference>
<dbReference type="CDD" id="cd18775">
    <property type="entry name" value="SafA-like"/>
    <property type="match status" value="1"/>
</dbReference>
<dbReference type="Pfam" id="PF09460">
    <property type="entry name" value="Saf-Nte_pilin"/>
    <property type="match status" value="1"/>
</dbReference>
<proteinExistence type="predicted"/>
<accession>A0A1Y0LDM3</accession>
<dbReference type="EMBL" id="CP015581">
    <property type="protein sequence ID" value="ARU99925.1"/>
    <property type="molecule type" value="Genomic_DNA"/>
</dbReference>
<dbReference type="InterPro" id="IPR008966">
    <property type="entry name" value="Adhesion_dom_sf"/>
</dbReference>
<feature type="chain" id="PRO_5013141209" description="Saf-pilin pilus formation protein domain-containing protein" evidence="2">
    <location>
        <begin position="22"/>
        <end position="165"/>
    </location>
</feature>
<name>A0A1Y0LDM3_TATCI</name>
<dbReference type="EMBL" id="CP015579">
    <property type="protein sequence ID" value="ARU95885.1"/>
    <property type="molecule type" value="Genomic_DNA"/>
</dbReference>
<feature type="signal peptide" evidence="2">
    <location>
        <begin position="1"/>
        <end position="21"/>
    </location>
</feature>
<dbReference type="Gene3D" id="2.60.40.1570">
    <property type="entry name" value="Dr adhesin"/>
    <property type="match status" value="1"/>
</dbReference>
<reference evidence="6 7" key="1">
    <citation type="submission" date="2016-05" db="EMBL/GenBank/DDBJ databases">
        <title>Complete genome sequence of two 2,5-diketo-D-glunonic acid producing strain Tatumella citrea.</title>
        <authorList>
            <person name="Duan C."/>
            <person name="Yang J."/>
            <person name="Yang S."/>
        </authorList>
    </citation>
    <scope>NUCLEOTIDE SEQUENCE [LARGE SCALE GENOMIC DNA]</scope>
    <source>
        <strain evidence="5 6">ATCC 39140</strain>
        <strain evidence="4 7">DSM 13699</strain>
    </source>
</reference>
<dbReference type="Proteomes" id="UP000195729">
    <property type="component" value="Chromosome"/>
</dbReference>
<dbReference type="InterPro" id="IPR018569">
    <property type="entry name" value="Saf-pilin_pilus_formation"/>
</dbReference>
<keyword evidence="1 2" id="KW-0732">Signal</keyword>
<evidence type="ECO:0000259" key="3">
    <source>
        <dbReference type="Pfam" id="PF09460"/>
    </source>
</evidence>
<evidence type="ECO:0000313" key="6">
    <source>
        <dbReference type="Proteomes" id="UP000195729"/>
    </source>
</evidence>
<dbReference type="AlphaFoldDB" id="A0A1Y0LDM3"/>
<sequence length="165" mass="16701">MKFTMTAISLGLLMVSAAASAGTVSNITTATTNVEFSSTSTVTNTLIPVTGLKAGAISSSTLLAKGTVSTNDTGPVAFGVTASDRHVESGSAFIATGGNNSNNTLSFSILPGNLLNVKVEDINGRTWAINGTSTGSMDYNVIVAGAQNVNADTYNISVDAAVYQP</sequence>
<organism evidence="4 7">
    <name type="scientific">Tatumella citrea</name>
    <name type="common">Pantoea citrea</name>
    <dbReference type="NCBI Taxonomy" id="53336"/>
    <lineage>
        <taxon>Bacteria</taxon>
        <taxon>Pseudomonadati</taxon>
        <taxon>Pseudomonadota</taxon>
        <taxon>Gammaproteobacteria</taxon>
        <taxon>Enterobacterales</taxon>
        <taxon>Erwiniaceae</taxon>
        <taxon>Tatumella</taxon>
    </lineage>
</organism>
<dbReference type="SUPFAM" id="SSF49401">
    <property type="entry name" value="Bacterial adhesins"/>
    <property type="match status" value="1"/>
</dbReference>
<dbReference type="Proteomes" id="UP000195814">
    <property type="component" value="Chromosome"/>
</dbReference>
<evidence type="ECO:0000313" key="7">
    <source>
        <dbReference type="Proteomes" id="UP000195814"/>
    </source>
</evidence>
<feature type="domain" description="Saf-pilin pilus formation protein" evidence="3">
    <location>
        <begin position="32"/>
        <end position="165"/>
    </location>
</feature>
<protein>
    <recommendedName>
        <fullName evidence="3">Saf-pilin pilus formation protein domain-containing protein</fullName>
    </recommendedName>
</protein>
<gene>
    <name evidence="4" type="ORF">A7K98_20540</name>
    <name evidence="5" type="ORF">A7K99_20525</name>
</gene>
<dbReference type="InterPro" id="IPR037028">
    <property type="entry name" value="Dr_adhesin_sf"/>
</dbReference>
<evidence type="ECO:0000313" key="5">
    <source>
        <dbReference type="EMBL" id="ARU99925.1"/>
    </source>
</evidence>
<evidence type="ECO:0000313" key="4">
    <source>
        <dbReference type="EMBL" id="ARU95885.1"/>
    </source>
</evidence>
<dbReference type="KEGG" id="tci:A7K98_20540"/>
<evidence type="ECO:0000256" key="1">
    <source>
        <dbReference type="ARBA" id="ARBA00022729"/>
    </source>
</evidence>
<keyword evidence="6" id="KW-1185">Reference proteome</keyword>
<evidence type="ECO:0000256" key="2">
    <source>
        <dbReference type="SAM" id="SignalP"/>
    </source>
</evidence>